<evidence type="ECO:0000259" key="2">
    <source>
        <dbReference type="PROSITE" id="PS50879"/>
    </source>
</evidence>
<evidence type="ECO:0000313" key="3">
    <source>
        <dbReference type="EMBL" id="KAK4216840.1"/>
    </source>
</evidence>
<dbReference type="GO" id="GO:0004523">
    <property type="term" value="F:RNA-DNA hybrid ribonuclease activity"/>
    <property type="evidence" value="ECO:0007669"/>
    <property type="project" value="InterPro"/>
</dbReference>
<proteinExistence type="predicted"/>
<dbReference type="Pfam" id="PF00075">
    <property type="entry name" value="RNase_H"/>
    <property type="match status" value="1"/>
</dbReference>
<dbReference type="PROSITE" id="PS50879">
    <property type="entry name" value="RNASE_H_1"/>
    <property type="match status" value="1"/>
</dbReference>
<feature type="domain" description="RNase H type-1" evidence="2">
    <location>
        <begin position="79"/>
        <end position="296"/>
    </location>
</feature>
<gene>
    <name evidence="3" type="ORF">QBC37DRAFT_415892</name>
</gene>
<feature type="region of interest" description="Disordered" evidence="1">
    <location>
        <begin position="1"/>
        <end position="39"/>
    </location>
</feature>
<keyword evidence="4" id="KW-1185">Reference proteome</keyword>
<dbReference type="AlphaFoldDB" id="A0AAN6YDX8"/>
<dbReference type="Gene3D" id="3.30.420.10">
    <property type="entry name" value="Ribonuclease H-like superfamily/Ribonuclease H"/>
    <property type="match status" value="1"/>
</dbReference>
<dbReference type="GO" id="GO:0003676">
    <property type="term" value="F:nucleic acid binding"/>
    <property type="evidence" value="ECO:0007669"/>
    <property type="project" value="InterPro"/>
</dbReference>
<comment type="caution">
    <text evidence="3">The sequence shown here is derived from an EMBL/GenBank/DDBJ whole genome shotgun (WGS) entry which is preliminary data.</text>
</comment>
<protein>
    <recommendedName>
        <fullName evidence="2">RNase H type-1 domain-containing protein</fullName>
    </recommendedName>
</protein>
<name>A0AAN6YDX8_9PEZI</name>
<dbReference type="InterPro" id="IPR012337">
    <property type="entry name" value="RNaseH-like_sf"/>
</dbReference>
<evidence type="ECO:0000256" key="1">
    <source>
        <dbReference type="SAM" id="MobiDB-lite"/>
    </source>
</evidence>
<feature type="compositionally biased region" description="Basic residues" evidence="1">
    <location>
        <begin position="27"/>
        <end position="36"/>
    </location>
</feature>
<organism evidence="3 4">
    <name type="scientific">Rhypophila decipiens</name>
    <dbReference type="NCBI Taxonomy" id="261697"/>
    <lineage>
        <taxon>Eukaryota</taxon>
        <taxon>Fungi</taxon>
        <taxon>Dikarya</taxon>
        <taxon>Ascomycota</taxon>
        <taxon>Pezizomycotina</taxon>
        <taxon>Sordariomycetes</taxon>
        <taxon>Sordariomycetidae</taxon>
        <taxon>Sordariales</taxon>
        <taxon>Naviculisporaceae</taxon>
        <taxon>Rhypophila</taxon>
    </lineage>
</organism>
<dbReference type="SUPFAM" id="SSF53098">
    <property type="entry name" value="Ribonuclease H-like"/>
    <property type="match status" value="1"/>
</dbReference>
<sequence length="314" mass="34715">MDSPGIYIAPPCLSQAPPPPKSSPSSIRKRQQRKPKPAIVPATIFTPQDGNLAPEIHFPVQTVFAPDRPPYPRFVNRFDSREMLLVIDGSCINNGRSISQDEAPTGGCSFMYKSSSSSSTSYNTVAAGDPITFPFLNNKGTGPTSTPTGSVAFRLEDHGPTGHFAEHTSNRAKLRAVIAALQFRPWAGEGWRRVVILTDLSYIVYGATAWLPRWVARRWRKPKRSPRSEDGRPGSRFYANRDLWEELQRRIEELRGNGCEVSFWLVPGAGYDDADGTGVGSSHIKRAKAAARMAARQMPEVQVVEFTRLCGIML</sequence>
<accession>A0AAN6YDX8</accession>
<dbReference type="InterPro" id="IPR002156">
    <property type="entry name" value="RNaseH_domain"/>
</dbReference>
<reference evidence="3" key="1">
    <citation type="journal article" date="2023" name="Mol. Phylogenet. Evol.">
        <title>Genome-scale phylogeny and comparative genomics of the fungal order Sordariales.</title>
        <authorList>
            <person name="Hensen N."/>
            <person name="Bonometti L."/>
            <person name="Westerberg I."/>
            <person name="Brannstrom I.O."/>
            <person name="Guillou S."/>
            <person name="Cros-Aarteil S."/>
            <person name="Calhoun S."/>
            <person name="Haridas S."/>
            <person name="Kuo A."/>
            <person name="Mondo S."/>
            <person name="Pangilinan J."/>
            <person name="Riley R."/>
            <person name="LaButti K."/>
            <person name="Andreopoulos B."/>
            <person name="Lipzen A."/>
            <person name="Chen C."/>
            <person name="Yan M."/>
            <person name="Daum C."/>
            <person name="Ng V."/>
            <person name="Clum A."/>
            <person name="Steindorff A."/>
            <person name="Ohm R.A."/>
            <person name="Martin F."/>
            <person name="Silar P."/>
            <person name="Natvig D.O."/>
            <person name="Lalanne C."/>
            <person name="Gautier V."/>
            <person name="Ament-Velasquez S.L."/>
            <person name="Kruys A."/>
            <person name="Hutchinson M.I."/>
            <person name="Powell A.J."/>
            <person name="Barry K."/>
            <person name="Miller A.N."/>
            <person name="Grigoriev I.V."/>
            <person name="Debuchy R."/>
            <person name="Gladieux P."/>
            <person name="Hiltunen Thoren M."/>
            <person name="Johannesson H."/>
        </authorList>
    </citation>
    <scope>NUCLEOTIDE SEQUENCE</scope>
    <source>
        <strain evidence="3">PSN293</strain>
    </source>
</reference>
<dbReference type="Proteomes" id="UP001301769">
    <property type="component" value="Unassembled WGS sequence"/>
</dbReference>
<reference evidence="3" key="2">
    <citation type="submission" date="2023-05" db="EMBL/GenBank/DDBJ databases">
        <authorList>
            <consortium name="Lawrence Berkeley National Laboratory"/>
            <person name="Steindorff A."/>
            <person name="Hensen N."/>
            <person name="Bonometti L."/>
            <person name="Westerberg I."/>
            <person name="Brannstrom I.O."/>
            <person name="Guillou S."/>
            <person name="Cros-Aarteil S."/>
            <person name="Calhoun S."/>
            <person name="Haridas S."/>
            <person name="Kuo A."/>
            <person name="Mondo S."/>
            <person name="Pangilinan J."/>
            <person name="Riley R."/>
            <person name="Labutti K."/>
            <person name="Andreopoulos B."/>
            <person name="Lipzen A."/>
            <person name="Chen C."/>
            <person name="Yanf M."/>
            <person name="Daum C."/>
            <person name="Ng V."/>
            <person name="Clum A."/>
            <person name="Ohm R."/>
            <person name="Martin F."/>
            <person name="Silar P."/>
            <person name="Natvig D."/>
            <person name="Lalanne C."/>
            <person name="Gautier V."/>
            <person name="Ament-Velasquez S.L."/>
            <person name="Kruys A."/>
            <person name="Hutchinson M.I."/>
            <person name="Powell A.J."/>
            <person name="Barry K."/>
            <person name="Miller A.N."/>
            <person name="Grigoriev I.V."/>
            <person name="Debuchy R."/>
            <person name="Gladieux P."/>
            <person name="Thoren M.H."/>
            <person name="Johannesson H."/>
        </authorList>
    </citation>
    <scope>NUCLEOTIDE SEQUENCE</scope>
    <source>
        <strain evidence="3">PSN293</strain>
    </source>
</reference>
<evidence type="ECO:0000313" key="4">
    <source>
        <dbReference type="Proteomes" id="UP001301769"/>
    </source>
</evidence>
<dbReference type="EMBL" id="MU858064">
    <property type="protein sequence ID" value="KAK4216840.1"/>
    <property type="molecule type" value="Genomic_DNA"/>
</dbReference>
<dbReference type="InterPro" id="IPR036397">
    <property type="entry name" value="RNaseH_sf"/>
</dbReference>